<dbReference type="Proteomes" id="UP001399917">
    <property type="component" value="Unassembled WGS sequence"/>
</dbReference>
<proteinExistence type="predicted"/>
<reference evidence="3" key="1">
    <citation type="journal article" date="2019" name="Int. J. Syst. Evol. Microbiol.">
        <title>The Global Catalogue of Microorganisms (GCM) 10K type strain sequencing project: providing services to taxonomists for standard genome sequencing and annotation.</title>
        <authorList>
            <consortium name="The Broad Institute Genomics Platform"/>
            <consortium name="The Broad Institute Genome Sequencing Center for Infectious Disease"/>
            <person name="Wu L."/>
            <person name="Ma J."/>
        </authorList>
    </citation>
    <scope>NUCLEOTIDE SEQUENCE [LARGE SCALE GENOMIC DNA]</scope>
    <source>
        <strain evidence="3">JCM 17190</strain>
    </source>
</reference>
<dbReference type="Pfam" id="PF13469">
    <property type="entry name" value="Sulfotransfer_3"/>
    <property type="match status" value="1"/>
</dbReference>
<comment type="caution">
    <text evidence="2">The sequence shown here is derived from an EMBL/GenBank/DDBJ whole genome shotgun (WGS) entry which is preliminary data.</text>
</comment>
<accession>A0ABP7KA65</accession>
<keyword evidence="3" id="KW-1185">Reference proteome</keyword>
<evidence type="ECO:0000313" key="2">
    <source>
        <dbReference type="EMBL" id="GAA3870985.1"/>
    </source>
</evidence>
<evidence type="ECO:0000256" key="1">
    <source>
        <dbReference type="ARBA" id="ARBA00022679"/>
    </source>
</evidence>
<dbReference type="EMBL" id="BAABDF010000007">
    <property type="protein sequence ID" value="GAA3870985.1"/>
    <property type="molecule type" value="Genomic_DNA"/>
</dbReference>
<keyword evidence="1" id="KW-0808">Transferase</keyword>
<dbReference type="PANTHER" id="PTHR10605:SF56">
    <property type="entry name" value="BIFUNCTIONAL HEPARAN SULFATE N-DEACETYLASE_N-SULFOTRANSFERASE"/>
    <property type="match status" value="1"/>
</dbReference>
<protein>
    <recommendedName>
        <fullName evidence="4">Sulfotransferase family protein</fullName>
    </recommendedName>
</protein>
<evidence type="ECO:0000313" key="3">
    <source>
        <dbReference type="Proteomes" id="UP001399917"/>
    </source>
</evidence>
<dbReference type="PANTHER" id="PTHR10605">
    <property type="entry name" value="HEPARAN SULFATE SULFOTRANSFERASE"/>
    <property type="match status" value="1"/>
</dbReference>
<dbReference type="InterPro" id="IPR037359">
    <property type="entry name" value="NST/OST"/>
</dbReference>
<dbReference type="Gene3D" id="3.40.50.300">
    <property type="entry name" value="P-loop containing nucleotide triphosphate hydrolases"/>
    <property type="match status" value="1"/>
</dbReference>
<dbReference type="InterPro" id="IPR027417">
    <property type="entry name" value="P-loop_NTPase"/>
</dbReference>
<dbReference type="SUPFAM" id="SSF52540">
    <property type="entry name" value="P-loop containing nucleoside triphosphate hydrolases"/>
    <property type="match status" value="1"/>
</dbReference>
<organism evidence="2 3">
    <name type="scientific">Celeribacter arenosi</name>
    <dbReference type="NCBI Taxonomy" id="792649"/>
    <lineage>
        <taxon>Bacteria</taxon>
        <taxon>Pseudomonadati</taxon>
        <taxon>Pseudomonadota</taxon>
        <taxon>Alphaproteobacteria</taxon>
        <taxon>Rhodobacterales</taxon>
        <taxon>Roseobacteraceae</taxon>
        <taxon>Celeribacter</taxon>
    </lineage>
</organism>
<sequence>MRLPSLMFCVGATKAGTSWLYRYLHGHDEVALAAIKEAHFFDTIDFDDFEFQIGAFEDRVRDMKSAKATAEANGNIWKAENLSAQIADLERLISALRQGEEGLPAYLDYVFSQAGAGTRVVGDITPSYALLSQERLAMMAGLTDDVRIVYLMRDPVERLWSHVRMQAKRNCPPHKTLAQKSRGILKRVTHNQHEGHIMARGDYAAAVAKLKKAVPAEKLHIEFSERLYTEDGLRKLCHFLDITYKPGDMERRVHEGVQIELEDDMRGWAAEYLAPQYAYVEEHIGALPEAWQANRVRVS</sequence>
<dbReference type="RefSeq" id="WP_344847079.1">
    <property type="nucleotide sequence ID" value="NZ_BAABDF010000007.1"/>
</dbReference>
<gene>
    <name evidence="2" type="ORF">GCM10022404_21150</name>
</gene>
<evidence type="ECO:0008006" key="4">
    <source>
        <dbReference type="Google" id="ProtNLM"/>
    </source>
</evidence>
<name>A0ABP7KA65_9RHOB</name>